<keyword evidence="1" id="KW-0732">Signal</keyword>
<proteinExistence type="predicted"/>
<evidence type="ECO:0000313" key="2">
    <source>
        <dbReference type="EMBL" id="TRW26474.1"/>
    </source>
</evidence>
<dbReference type="OrthoDB" id="1427074at2"/>
<organism evidence="2 3">
    <name type="scientific">Flavobacterium zepuense</name>
    <dbReference type="NCBI Taxonomy" id="2593302"/>
    <lineage>
        <taxon>Bacteria</taxon>
        <taxon>Pseudomonadati</taxon>
        <taxon>Bacteroidota</taxon>
        <taxon>Flavobacteriia</taxon>
        <taxon>Flavobacteriales</taxon>
        <taxon>Flavobacteriaceae</taxon>
        <taxon>Flavobacterium</taxon>
    </lineage>
</organism>
<dbReference type="AlphaFoldDB" id="A0A552V7N2"/>
<comment type="caution">
    <text evidence="2">The sequence shown here is derived from an EMBL/GenBank/DDBJ whole genome shotgun (WGS) entry which is preliminary data.</text>
</comment>
<dbReference type="GO" id="GO:0005886">
    <property type="term" value="C:plasma membrane"/>
    <property type="evidence" value="ECO:0007669"/>
    <property type="project" value="InterPro"/>
</dbReference>
<sequence length="183" mass="20849">MRLLHKYYLIIFSALVVALASCESNFHDVQRINSVAFSPVGRSENINLKYTDSGRVKAILVSPLMLDYSNLEYGFNEFPKGVHVTLIDQNKKNSYVESDYAIRYEGSDIIDLQGHVKITSSEGGVLKTEQLYYDQKNEWFYTEKRFTFTDAAKGNFEGPGIDFSKDFKVMNTQRNTGAINNVD</sequence>
<dbReference type="InterPro" id="IPR026265">
    <property type="entry name" value="LptC"/>
</dbReference>
<feature type="chain" id="PRO_5022128379" evidence="1">
    <location>
        <begin position="21"/>
        <end position="183"/>
    </location>
</feature>
<dbReference type="Gene3D" id="2.60.450.10">
    <property type="entry name" value="Lipopolysaccharide (LPS) transport protein A like domain"/>
    <property type="match status" value="1"/>
</dbReference>
<reference evidence="2 3" key="1">
    <citation type="submission" date="2019-07" db="EMBL/GenBank/DDBJ databases">
        <title>Flavobacterium sp. nov., isolated from glacier ice.</title>
        <authorList>
            <person name="Liu Q."/>
            <person name="Xin Y.-H."/>
        </authorList>
    </citation>
    <scope>NUCLEOTIDE SEQUENCE [LARGE SCALE GENOMIC DNA]</scope>
    <source>
        <strain evidence="2 3">ZT4R6</strain>
    </source>
</reference>
<evidence type="ECO:0000256" key="1">
    <source>
        <dbReference type="SAM" id="SignalP"/>
    </source>
</evidence>
<gene>
    <name evidence="2" type="primary">lptC</name>
    <name evidence="2" type="ORF">FMM05_03585</name>
</gene>
<accession>A0A552V7N2</accession>
<keyword evidence="3" id="KW-1185">Reference proteome</keyword>
<dbReference type="InterPro" id="IPR010664">
    <property type="entry name" value="LipoPS_assembly_LptC-rel"/>
</dbReference>
<protein>
    <submittedName>
        <fullName evidence="2">LPS export ABC transporter periplasmic protein LptC</fullName>
    </submittedName>
</protein>
<dbReference type="GO" id="GO:0015221">
    <property type="term" value="F:lipopolysaccharide transmembrane transporter activity"/>
    <property type="evidence" value="ECO:0007669"/>
    <property type="project" value="InterPro"/>
</dbReference>
<dbReference type="Proteomes" id="UP000320643">
    <property type="component" value="Unassembled WGS sequence"/>
</dbReference>
<dbReference type="PROSITE" id="PS51257">
    <property type="entry name" value="PROKAR_LIPOPROTEIN"/>
    <property type="match status" value="1"/>
</dbReference>
<dbReference type="NCBIfam" id="TIGR04409">
    <property type="entry name" value="LptC_YrbK"/>
    <property type="match status" value="1"/>
</dbReference>
<dbReference type="EMBL" id="VJVZ01000002">
    <property type="protein sequence ID" value="TRW26474.1"/>
    <property type="molecule type" value="Genomic_DNA"/>
</dbReference>
<dbReference type="Pfam" id="PF06835">
    <property type="entry name" value="LptC"/>
    <property type="match status" value="1"/>
</dbReference>
<name>A0A552V7N2_9FLAO</name>
<evidence type="ECO:0000313" key="3">
    <source>
        <dbReference type="Proteomes" id="UP000320643"/>
    </source>
</evidence>
<feature type="signal peptide" evidence="1">
    <location>
        <begin position="1"/>
        <end position="20"/>
    </location>
</feature>
<dbReference type="RefSeq" id="WP_143371977.1">
    <property type="nucleotide sequence ID" value="NZ_VJVZ01000002.1"/>
</dbReference>